<keyword evidence="2 8" id="KW-0812">Transmembrane</keyword>
<dbReference type="InterPro" id="IPR046848">
    <property type="entry name" value="E_motif"/>
</dbReference>
<reference evidence="11" key="1">
    <citation type="submission" date="2020-06" db="EMBL/GenBank/DDBJ databases">
        <authorList>
            <person name="Li T."/>
            <person name="Hu X."/>
            <person name="Zhang T."/>
            <person name="Song X."/>
            <person name="Zhang H."/>
            <person name="Dai N."/>
            <person name="Sheng W."/>
            <person name="Hou X."/>
            <person name="Wei L."/>
        </authorList>
    </citation>
    <scope>NUCLEOTIDE SEQUENCE</scope>
    <source>
        <strain evidence="11">K16</strain>
        <tissue evidence="11">Leaf</tissue>
    </source>
</reference>
<reference evidence="11" key="2">
    <citation type="journal article" date="2024" name="Plant">
        <title>Genomic evolution and insights into agronomic trait innovations of Sesamum species.</title>
        <authorList>
            <person name="Miao H."/>
            <person name="Wang L."/>
            <person name="Qu L."/>
            <person name="Liu H."/>
            <person name="Sun Y."/>
            <person name="Le M."/>
            <person name="Wang Q."/>
            <person name="Wei S."/>
            <person name="Zheng Y."/>
            <person name="Lin W."/>
            <person name="Duan Y."/>
            <person name="Cao H."/>
            <person name="Xiong S."/>
            <person name="Wang X."/>
            <person name="Wei L."/>
            <person name="Li C."/>
            <person name="Ma Q."/>
            <person name="Ju M."/>
            <person name="Zhao R."/>
            <person name="Li G."/>
            <person name="Mu C."/>
            <person name="Tian Q."/>
            <person name="Mei H."/>
            <person name="Zhang T."/>
            <person name="Gao T."/>
            <person name="Zhang H."/>
        </authorList>
    </citation>
    <scope>NUCLEOTIDE SEQUENCE</scope>
    <source>
        <strain evidence="11">K16</strain>
    </source>
</reference>
<dbReference type="FunFam" id="1.25.40.10:FF:000353">
    <property type="entry name" value="Pentatricopeptide repeat-containing protein At4g39530"/>
    <property type="match status" value="1"/>
</dbReference>
<name>A0AAE2BSY4_9LAMI</name>
<feature type="repeat" description="PPR" evidence="6">
    <location>
        <begin position="456"/>
        <end position="490"/>
    </location>
</feature>
<feature type="repeat" description="PPR" evidence="6">
    <location>
        <begin position="861"/>
        <end position="895"/>
    </location>
</feature>
<feature type="chain" id="PRO_5041915058" evidence="9">
    <location>
        <begin position="24"/>
        <end position="1746"/>
    </location>
</feature>
<feature type="repeat" description="PPR" evidence="6">
    <location>
        <begin position="962"/>
        <end position="996"/>
    </location>
</feature>
<keyword evidence="9" id="KW-0732">Signal</keyword>
<dbReference type="InterPro" id="IPR007656">
    <property type="entry name" value="GTD-bd"/>
</dbReference>
<dbReference type="InterPro" id="IPR002885">
    <property type="entry name" value="PPR_rpt"/>
</dbReference>
<accession>A0AAE2BSY4</accession>
<feature type="repeat" description="PPR" evidence="6">
    <location>
        <begin position="659"/>
        <end position="693"/>
    </location>
</feature>
<dbReference type="FunFam" id="1.25.40.10:FF:000090">
    <property type="entry name" value="Pentatricopeptide repeat-containing protein, chloroplastic"/>
    <property type="match status" value="1"/>
</dbReference>
<dbReference type="Pfam" id="PF04576">
    <property type="entry name" value="Zein-binding"/>
    <property type="match status" value="1"/>
</dbReference>
<keyword evidence="7" id="KW-0175">Coiled coil</keyword>
<keyword evidence="4 8" id="KW-1133">Transmembrane helix</keyword>
<dbReference type="Pfam" id="PF13041">
    <property type="entry name" value="PPR_2"/>
    <property type="match status" value="4"/>
</dbReference>
<dbReference type="NCBIfam" id="TIGR00756">
    <property type="entry name" value="PPR"/>
    <property type="match status" value="4"/>
</dbReference>
<feature type="transmembrane region" description="Helical" evidence="8">
    <location>
        <begin position="174"/>
        <end position="195"/>
    </location>
</feature>
<dbReference type="Pfam" id="PF01535">
    <property type="entry name" value="PPR"/>
    <property type="match status" value="6"/>
</dbReference>
<comment type="caution">
    <text evidence="11">The sequence shown here is derived from an EMBL/GenBank/DDBJ whole genome shotgun (WGS) entry which is preliminary data.</text>
</comment>
<dbReference type="Pfam" id="PF20431">
    <property type="entry name" value="E_motif"/>
    <property type="match status" value="1"/>
</dbReference>
<feature type="transmembrane region" description="Helical" evidence="8">
    <location>
        <begin position="202"/>
        <end position="220"/>
    </location>
</feature>
<feature type="coiled-coil region" evidence="7">
    <location>
        <begin position="1302"/>
        <end position="1332"/>
    </location>
</feature>
<evidence type="ECO:0000256" key="9">
    <source>
        <dbReference type="SAM" id="SignalP"/>
    </source>
</evidence>
<dbReference type="Proteomes" id="UP001289374">
    <property type="component" value="Unassembled WGS sequence"/>
</dbReference>
<evidence type="ECO:0000256" key="7">
    <source>
        <dbReference type="SAM" id="Coils"/>
    </source>
</evidence>
<organism evidence="11 12">
    <name type="scientific">Sesamum angolense</name>
    <dbReference type="NCBI Taxonomy" id="2727404"/>
    <lineage>
        <taxon>Eukaryota</taxon>
        <taxon>Viridiplantae</taxon>
        <taxon>Streptophyta</taxon>
        <taxon>Embryophyta</taxon>
        <taxon>Tracheophyta</taxon>
        <taxon>Spermatophyta</taxon>
        <taxon>Magnoliopsida</taxon>
        <taxon>eudicotyledons</taxon>
        <taxon>Gunneridae</taxon>
        <taxon>Pentapetalae</taxon>
        <taxon>asterids</taxon>
        <taxon>lamiids</taxon>
        <taxon>Lamiales</taxon>
        <taxon>Pedaliaceae</taxon>
        <taxon>Sesamum</taxon>
    </lineage>
</organism>
<evidence type="ECO:0000256" key="1">
    <source>
        <dbReference type="ARBA" id="ARBA00004370"/>
    </source>
</evidence>
<dbReference type="InterPro" id="IPR046960">
    <property type="entry name" value="PPR_At4g14850-like_plant"/>
</dbReference>
<dbReference type="GO" id="GO:0016020">
    <property type="term" value="C:membrane"/>
    <property type="evidence" value="ECO:0007669"/>
    <property type="project" value="UniProtKB-SubCell"/>
</dbReference>
<sequence length="1746" mass="196068">MAIPRQSIAILVALFSLVSIGESSSDTNNVFSPCADASIQRSDGFTFGIAFAARTDFFFNSSVQLSPCDRRLSLSSANSQVAVFRPKVDEISLLTINTSNFFPVLLLYVLIYFRYCSILGFGDVWYAFLLEFATCNFLLLGWCSRKWRLLDWEKKVAILGSKLSYETRMSFKHILSGVVWLILTEVTFFGVMRWAYRSSMHLKLLVTIAFYGGYMVAFAGRKYASRSIPAFVANSTYTVTSFTLVLEFKKGRLQNLYWKRDGCASCSGKTNFVCLNNQDCAIRTNSCRNRGGSVDCSLGIQLAFSGTDKHEAVFNSWYEQAFGYMRMRLLCVRFYNLILKSPIQSHAIAAIAEPPFRRNFSGPGPSPGPQLLESENHGVFTMHSRQKHRQYLGSLLLSPPQNIGNPVLYCRTVHAQIILSGFESNLFLSNILITAYSRRGALGIAATLFARMPEKNLISWSSIISAYNRDGNNAEALMLFREFRRSGYDNPNEFVLATVVQSCTELASAENGMYLHSFVIKAGCDQNAHVGTSLIDFYAKTSDLDAARLVFDELGVKSVVTWTAIMLGCFINGRSDLALDLFKQMVGSGIVPDKYALSSVLAACSMLELLEMGKQVHAFVLRSGADTDVSVSNVLIDFYSKCGELKAGHIIFGQMMVKNTISWTMMISGYMQSGFHYEAMDLYKDMNRSGWKADAFACSSVLTSCGSVGALNEGKQVHAYTMKINLNSDDFVTNSLIDMYCKCDSLIDAMRVFLASERRTAVCYNVMIEGYSRQERLYDALHLFNQMRHNLLQPSLLSFVSLLGASASQTALEVSRQIHSLMIKSGFCLYSYCGSALIDVYSKCSFVGDARLVFEEIIEKDVVVWNSMLFGYALQSEHEKALRLYLELQHGRERPNASTYVAVIMASTKLASLSNCLQFHNQAIKTGLDFDPFVTNALMDMYAKCGCIDAAQLLFKSISQRDIVCWNSMISMHAQHGNAEKALQTFTQMRTEGIKPNYITFIGVLTACAHVGLVEEGFHHFESMSEFGIEPGEEHYTCMVSLLGLAGKLYEAKSFIDKMPIQPTALVWKSLLSACRVTGNVELAQHAAEMAISSDPTDSGSYTLLSNIFASKGMWTDVKKVREKMDKNYVVKDTGCSWIEINDQVHLFFARDRTHQQADLINHLVDHLIQHMKEQNMATFVLGVEKKVELSDFQLDNGRQLNSFANMNMTLHVAVADVPFAICRKRTRNNPRAVPPDGKRFPGNISAPFHGFPFCMEVQGTCLRPVKRKHEEFEDENQVTIPGIVVPQNARVEIGNECMALRETVSSQQQTIQDLISELEEERNASSSAANEAMSMILRLQRDKAEIQMEARQFKRFAEEKMAHDQQETSALEDLLYKRDQVIQSLTCEVQAYKHRMMSYGITEAEASVDRVMSRNTSMTENLEGIDLPLYEIYPPLKCNPNESQAYPDGDYETPDIEKYAFGETPRSRDQLKDLECRINLLERSPRAIQPDGEFIGTKNVLEKVIVGHSPRSRRHLRKFSSDSRNSFFAMGREIGPDFARESPKYDASFKKTEFSYIEENSNLRKLENVSEIEDDLSDRVYTIDSVYQGASVNVLMDRKASVGIVGDEYMATPRESMNHSDVADIEIQKLYARLHALEADRESMRQAIISIGTDKAQMVLLKEIAQNLCHEMSPARRMPERKQSMVGKFSIMSIFKSLMHLTSTIFPGRSLTQGPILADCGLLLLFSGDEKLVDAGELISVELFA</sequence>
<evidence type="ECO:0000256" key="5">
    <source>
        <dbReference type="ARBA" id="ARBA00023136"/>
    </source>
</evidence>
<dbReference type="PROSITE" id="PS51775">
    <property type="entry name" value="GTD_BINDING"/>
    <property type="match status" value="1"/>
</dbReference>
<keyword evidence="5 8" id="KW-0472">Membrane</keyword>
<feature type="signal peptide" evidence="9">
    <location>
        <begin position="1"/>
        <end position="23"/>
    </location>
</feature>
<feature type="repeat" description="PPR" evidence="6">
    <location>
        <begin position="558"/>
        <end position="592"/>
    </location>
</feature>
<dbReference type="PANTHER" id="PTHR47926:SF527">
    <property type="entry name" value="PENTATRICOPEPTIDE REPEAT-CONTAINING PROTEIN"/>
    <property type="match status" value="1"/>
</dbReference>
<evidence type="ECO:0000313" key="12">
    <source>
        <dbReference type="Proteomes" id="UP001289374"/>
    </source>
</evidence>
<evidence type="ECO:0000256" key="2">
    <source>
        <dbReference type="ARBA" id="ARBA00022692"/>
    </source>
</evidence>
<evidence type="ECO:0000313" key="11">
    <source>
        <dbReference type="EMBL" id="KAK4396634.1"/>
    </source>
</evidence>
<dbReference type="PROSITE" id="PS51375">
    <property type="entry name" value="PPR"/>
    <property type="match status" value="7"/>
</dbReference>
<protein>
    <submittedName>
        <fullName evidence="11">Pentatricopeptide repeat-containing protein</fullName>
    </submittedName>
</protein>
<evidence type="ECO:0000256" key="6">
    <source>
        <dbReference type="PROSITE-ProRule" id="PRU00708"/>
    </source>
</evidence>
<feature type="transmembrane region" description="Helical" evidence="8">
    <location>
        <begin position="91"/>
        <end position="112"/>
    </location>
</feature>
<feature type="domain" description="GTD-binding" evidence="10">
    <location>
        <begin position="1296"/>
        <end position="1394"/>
    </location>
</feature>
<dbReference type="Gene3D" id="1.25.40.10">
    <property type="entry name" value="Tetratricopeptide repeat domain"/>
    <property type="match status" value="5"/>
</dbReference>
<dbReference type="EMBL" id="JACGWL010000008">
    <property type="protein sequence ID" value="KAK4396634.1"/>
    <property type="molecule type" value="Genomic_DNA"/>
</dbReference>
<comment type="subcellular location">
    <subcellularLocation>
        <location evidence="1">Membrane</location>
    </subcellularLocation>
</comment>
<keyword evidence="3" id="KW-0677">Repeat</keyword>
<dbReference type="FunFam" id="1.25.40.10:FF:000361">
    <property type="entry name" value="Pentatricopeptide repeat-containing protein chloroplastic"/>
    <property type="match status" value="1"/>
</dbReference>
<dbReference type="GO" id="GO:0003723">
    <property type="term" value="F:RNA binding"/>
    <property type="evidence" value="ECO:0007669"/>
    <property type="project" value="InterPro"/>
</dbReference>
<evidence type="ECO:0000256" key="4">
    <source>
        <dbReference type="ARBA" id="ARBA00022989"/>
    </source>
</evidence>
<dbReference type="GO" id="GO:0009451">
    <property type="term" value="P:RNA modification"/>
    <property type="evidence" value="ECO:0007669"/>
    <property type="project" value="InterPro"/>
</dbReference>
<evidence type="ECO:0000256" key="3">
    <source>
        <dbReference type="ARBA" id="ARBA00022737"/>
    </source>
</evidence>
<gene>
    <name evidence="11" type="ORF">Sango_1500000</name>
</gene>
<feature type="repeat" description="PPR" evidence="6">
    <location>
        <begin position="997"/>
        <end position="1031"/>
    </location>
</feature>
<feature type="repeat" description="PPR" evidence="6">
    <location>
        <begin position="760"/>
        <end position="794"/>
    </location>
</feature>
<evidence type="ECO:0000259" key="10">
    <source>
        <dbReference type="PROSITE" id="PS51775"/>
    </source>
</evidence>
<dbReference type="GO" id="GO:0080115">
    <property type="term" value="F:myosin XI tail binding"/>
    <property type="evidence" value="ECO:0007669"/>
    <property type="project" value="UniProtKB-ARBA"/>
</dbReference>
<dbReference type="PANTHER" id="PTHR47926">
    <property type="entry name" value="PENTATRICOPEPTIDE REPEAT-CONTAINING PROTEIN"/>
    <property type="match status" value="1"/>
</dbReference>
<dbReference type="InterPro" id="IPR011990">
    <property type="entry name" value="TPR-like_helical_dom_sf"/>
</dbReference>
<keyword evidence="12" id="KW-1185">Reference proteome</keyword>
<evidence type="ECO:0000256" key="8">
    <source>
        <dbReference type="SAM" id="Phobius"/>
    </source>
</evidence>
<proteinExistence type="predicted"/>
<feature type="transmembrane region" description="Helical" evidence="8">
    <location>
        <begin position="124"/>
        <end position="142"/>
    </location>
</feature>